<dbReference type="SUPFAM" id="SSF101327">
    <property type="entry name" value="YgfB-like"/>
    <property type="match status" value="1"/>
</dbReference>
<dbReference type="Gene3D" id="1.20.120.740">
    <property type="entry name" value="YgfB uncharacterised protein family UPF0149, PF03695"/>
    <property type="match status" value="1"/>
</dbReference>
<dbReference type="EMBL" id="LWID01000001">
    <property type="protein sequence ID" value="MDG6895004.1"/>
    <property type="molecule type" value="Genomic_DNA"/>
</dbReference>
<name>A0A9X4SKC7_9PAST</name>
<evidence type="ECO:0000256" key="1">
    <source>
        <dbReference type="ARBA" id="ARBA00038308"/>
    </source>
</evidence>
<dbReference type="InterPro" id="IPR011978">
    <property type="entry name" value="YgfB-like"/>
</dbReference>
<evidence type="ECO:0000256" key="2">
    <source>
        <dbReference type="HAMAP-Rule" id="MF_00346"/>
    </source>
</evidence>
<comment type="caution">
    <text evidence="3">The sequence shown here is derived from an EMBL/GenBank/DDBJ whole genome shotgun (WGS) entry which is preliminary data.</text>
</comment>
<dbReference type="PANTHER" id="PTHR37528:SF1">
    <property type="entry name" value="UPF0149 PROTEIN YGFB"/>
    <property type="match status" value="1"/>
</dbReference>
<dbReference type="Proteomes" id="UP001155500">
    <property type="component" value="Unassembled WGS sequence"/>
</dbReference>
<dbReference type="PANTHER" id="PTHR37528">
    <property type="entry name" value="UPF0149 PROTEIN YGFB"/>
    <property type="match status" value="1"/>
</dbReference>
<dbReference type="GO" id="GO:0005829">
    <property type="term" value="C:cytosol"/>
    <property type="evidence" value="ECO:0007669"/>
    <property type="project" value="TreeGrafter"/>
</dbReference>
<dbReference type="NCBIfam" id="NF002477">
    <property type="entry name" value="PRK01736.1"/>
    <property type="match status" value="1"/>
</dbReference>
<sequence length="184" mass="21102">MLNKNTYQQFTASLKQAAIPLSPAELHGFLTGLICGGVADQSWQPLLYQFTNDGQAYPQKLLQEVSELYQTTYTLLADIDGFNFRLWLAEHDSVFVQADSLSEWANHFLLGLGLAQPRLQQYQNPDIQEALEDLHDICRLCYEEDDDPEELSLALEEVTEYVRTLVNLFFAEFRPRQAQTNTLH</sequence>
<dbReference type="Pfam" id="PF03695">
    <property type="entry name" value="UPF0149"/>
    <property type="match status" value="1"/>
</dbReference>
<evidence type="ECO:0000313" key="4">
    <source>
        <dbReference type="Proteomes" id="UP001155500"/>
    </source>
</evidence>
<dbReference type="InterPro" id="IPR036255">
    <property type="entry name" value="YgfB-like_sf"/>
</dbReference>
<accession>A0A9X4SKC7</accession>
<comment type="similarity">
    <text evidence="1 2">Belongs to the UPF0149 family.</text>
</comment>
<gene>
    <name evidence="3" type="ORF">A6A20_05035</name>
</gene>
<reference evidence="3" key="1">
    <citation type="submission" date="2016-03" db="EMBL/GenBank/DDBJ databases">
        <title>Co-evolution between Pasteurellaceae and their hosts.</title>
        <authorList>
            <person name="Hansen M.J."/>
            <person name="Bojesen A.M."/>
            <person name="Planet P."/>
        </authorList>
    </citation>
    <scope>NUCLEOTIDE SEQUENCE</scope>
    <source>
        <strain evidence="3">146/S8/89</strain>
    </source>
</reference>
<protein>
    <recommendedName>
        <fullName evidence="2">UPF0149 protein A6A20_05035</fullName>
    </recommendedName>
</protein>
<dbReference type="RefSeq" id="WP_279572445.1">
    <property type="nucleotide sequence ID" value="NZ_LWID01000001.1"/>
</dbReference>
<dbReference type="HAMAP" id="MF_00346">
    <property type="entry name" value="UPF0149"/>
    <property type="match status" value="1"/>
</dbReference>
<evidence type="ECO:0000313" key="3">
    <source>
        <dbReference type="EMBL" id="MDG6895004.1"/>
    </source>
</evidence>
<dbReference type="NCBIfam" id="TIGR02292">
    <property type="entry name" value="ygfB_yecA"/>
    <property type="match status" value="1"/>
</dbReference>
<keyword evidence="4" id="KW-1185">Reference proteome</keyword>
<dbReference type="AlphaFoldDB" id="A0A9X4SKC7"/>
<proteinExistence type="inferred from homology"/>
<organism evidence="3 4">
    <name type="scientific">Volucribacter amazonae</name>
    <dbReference type="NCBI Taxonomy" id="256731"/>
    <lineage>
        <taxon>Bacteria</taxon>
        <taxon>Pseudomonadati</taxon>
        <taxon>Pseudomonadota</taxon>
        <taxon>Gammaproteobacteria</taxon>
        <taxon>Pasteurellales</taxon>
        <taxon>Pasteurellaceae</taxon>
        <taxon>Volucribacter</taxon>
    </lineage>
</organism>